<comment type="caution">
    <text evidence="2">The sequence shown here is derived from an EMBL/GenBank/DDBJ whole genome shotgun (WGS) entry which is preliminary data.</text>
</comment>
<keyword evidence="1" id="KW-0472">Membrane</keyword>
<name>A0A7X2NGD1_9FIRM</name>
<evidence type="ECO:0000313" key="3">
    <source>
        <dbReference type="Proteomes" id="UP000461754"/>
    </source>
</evidence>
<proteinExistence type="predicted"/>
<feature type="transmembrane region" description="Helical" evidence="1">
    <location>
        <begin position="256"/>
        <end position="276"/>
    </location>
</feature>
<sequence>MEKSETRKFGSILGLVMSLTIGFCLYFILKAIEGANAFFNYINMIDDITHSVPKQIAWFFMNFTEAQFYASLFAGIGLILGGFVAWQLAKHNAKYKGFEICYGNASLFPWVFASQAISLFLAIFVFRYINLFSNSSVTWIATFISVVGAPPAVMLLYGPSVSALLTSSVLGGLLCPPVATWISAYIVSPWKLPGVVANVSTMAITGLIICMVCKALPWVQAKPTRSYHKEIDTKENVYTAKWFLRRVLAEFSEAPFYGNEVASVFLLIGLIVGEIICGKHGAYGSGQIPAIVLSQFIGAAVGIFLYSSKFEDGGWYATYVPVVSVGPACVLMFGANISVAVFSGALGGVLGGPVAEYFAGKLPDGVHVTVANVTSMAICTTVVATIMKVLPF</sequence>
<feature type="transmembrane region" description="Helical" evidence="1">
    <location>
        <begin position="136"/>
        <end position="157"/>
    </location>
</feature>
<organism evidence="2 3">
    <name type="scientific">Pseudoramibacter porci</name>
    <dbReference type="NCBI Taxonomy" id="2606631"/>
    <lineage>
        <taxon>Bacteria</taxon>
        <taxon>Bacillati</taxon>
        <taxon>Bacillota</taxon>
        <taxon>Clostridia</taxon>
        <taxon>Eubacteriales</taxon>
        <taxon>Eubacteriaceae</taxon>
        <taxon>Pseudoramibacter</taxon>
    </lineage>
</organism>
<feature type="transmembrane region" description="Helical" evidence="1">
    <location>
        <begin position="164"/>
        <end position="187"/>
    </location>
</feature>
<gene>
    <name evidence="2" type="ORF">FYJ52_06960</name>
</gene>
<feature type="transmembrane region" description="Helical" evidence="1">
    <location>
        <begin position="288"/>
        <end position="307"/>
    </location>
</feature>
<evidence type="ECO:0000256" key="1">
    <source>
        <dbReference type="SAM" id="Phobius"/>
    </source>
</evidence>
<feature type="transmembrane region" description="Helical" evidence="1">
    <location>
        <begin position="12"/>
        <end position="29"/>
    </location>
</feature>
<protein>
    <submittedName>
        <fullName evidence="2">Uncharacterized protein</fullName>
    </submittedName>
</protein>
<reference evidence="2 3" key="1">
    <citation type="submission" date="2019-08" db="EMBL/GenBank/DDBJ databases">
        <title>In-depth cultivation of the pig gut microbiome towards novel bacterial diversity and tailored functional studies.</title>
        <authorList>
            <person name="Wylensek D."/>
            <person name="Hitch T.C.A."/>
            <person name="Clavel T."/>
        </authorList>
    </citation>
    <scope>NUCLEOTIDE SEQUENCE [LARGE SCALE GENOMIC DNA]</scope>
    <source>
        <strain evidence="2 3">RF-744-FAT-4</strain>
    </source>
</reference>
<dbReference type="AlphaFoldDB" id="A0A7X2NGD1"/>
<dbReference type="RefSeq" id="WP_154576512.1">
    <property type="nucleotide sequence ID" value="NZ_VUMO01000008.1"/>
</dbReference>
<dbReference type="Proteomes" id="UP000461754">
    <property type="component" value="Unassembled WGS sequence"/>
</dbReference>
<accession>A0A7X2NGD1</accession>
<evidence type="ECO:0000313" key="2">
    <source>
        <dbReference type="EMBL" id="MSS20134.1"/>
    </source>
</evidence>
<keyword evidence="1" id="KW-0812">Transmembrane</keyword>
<feature type="transmembrane region" description="Helical" evidence="1">
    <location>
        <begin position="107"/>
        <end position="130"/>
    </location>
</feature>
<feature type="transmembrane region" description="Helical" evidence="1">
    <location>
        <begin position="199"/>
        <end position="219"/>
    </location>
</feature>
<dbReference type="EMBL" id="VUMO01000008">
    <property type="protein sequence ID" value="MSS20134.1"/>
    <property type="molecule type" value="Genomic_DNA"/>
</dbReference>
<feature type="transmembrane region" description="Helical" evidence="1">
    <location>
        <begin position="319"/>
        <end position="346"/>
    </location>
</feature>
<feature type="transmembrane region" description="Helical" evidence="1">
    <location>
        <begin position="366"/>
        <end position="390"/>
    </location>
</feature>
<feature type="transmembrane region" description="Helical" evidence="1">
    <location>
        <begin position="68"/>
        <end position="86"/>
    </location>
</feature>
<keyword evidence="3" id="KW-1185">Reference proteome</keyword>
<keyword evidence="1" id="KW-1133">Transmembrane helix</keyword>